<name>A0A6I6EYV1_9CLOT</name>
<evidence type="ECO:0000256" key="1">
    <source>
        <dbReference type="SAM" id="Phobius"/>
    </source>
</evidence>
<accession>A0A6I6EYV1</accession>
<dbReference type="AlphaFoldDB" id="A0A6I6EYV1"/>
<feature type="transmembrane region" description="Helical" evidence="1">
    <location>
        <begin position="145"/>
        <end position="167"/>
    </location>
</feature>
<dbReference type="EMBL" id="CP046522">
    <property type="protein sequence ID" value="QGU95471.1"/>
    <property type="molecule type" value="Genomic_DNA"/>
</dbReference>
<protein>
    <submittedName>
        <fullName evidence="2">Uncharacterized protein</fullName>
    </submittedName>
</protein>
<gene>
    <name evidence="2" type="ORF">GOM49_10550</name>
</gene>
<evidence type="ECO:0000313" key="2">
    <source>
        <dbReference type="EMBL" id="QGU95471.1"/>
    </source>
</evidence>
<proteinExistence type="predicted"/>
<feature type="transmembrane region" description="Helical" evidence="1">
    <location>
        <begin position="116"/>
        <end position="133"/>
    </location>
</feature>
<reference evidence="2 3" key="1">
    <citation type="submission" date="2019-12" db="EMBL/GenBank/DDBJ databases">
        <title>Genome sequenceing of Clostridium bovifaecis.</title>
        <authorList>
            <person name="Yao Y."/>
        </authorList>
    </citation>
    <scope>NUCLEOTIDE SEQUENCE [LARGE SCALE GENOMIC DNA]</scope>
    <source>
        <strain evidence="2 3">BXX</strain>
    </source>
</reference>
<keyword evidence="3" id="KW-1185">Reference proteome</keyword>
<evidence type="ECO:0000313" key="3">
    <source>
        <dbReference type="Proteomes" id="UP000422764"/>
    </source>
</evidence>
<keyword evidence="1" id="KW-0472">Membrane</keyword>
<dbReference type="Proteomes" id="UP000422764">
    <property type="component" value="Chromosome"/>
</dbReference>
<organism evidence="2 3">
    <name type="scientific">Clostridium bovifaecis</name>
    <dbReference type="NCBI Taxonomy" id="2184719"/>
    <lineage>
        <taxon>Bacteria</taxon>
        <taxon>Bacillati</taxon>
        <taxon>Bacillota</taxon>
        <taxon>Clostridia</taxon>
        <taxon>Eubacteriales</taxon>
        <taxon>Clostridiaceae</taxon>
        <taxon>Clostridium</taxon>
    </lineage>
</organism>
<sequence>MDKIIVKGDYLQKIYERNSQTGNYIIPVSLDKYTDIFNDWDNAPFRKRDMDPDLAHFLEDCSEDIPLRYKVDVVFYILKQERDEAREKMVISSFRTYYSFYHASEERVLNKTYKKVFRYMTVSFTFLSALFFARSIDRRSLFLNTFLQGMEIGAWVFLWEAISIFFFQKGKINDTIKKYKRFIDCNIYFKYDDKF</sequence>
<keyword evidence="1" id="KW-0812">Transmembrane</keyword>
<keyword evidence="1" id="KW-1133">Transmembrane helix</keyword>